<organism evidence="14 15">
    <name type="scientific">Candidatus Magasanikbacteria bacterium GW2011_GWA2_46_17</name>
    <dbReference type="NCBI Taxonomy" id="1619042"/>
    <lineage>
        <taxon>Bacteria</taxon>
        <taxon>Candidatus Magasanikiibacteriota</taxon>
    </lineage>
</organism>
<dbReference type="GO" id="GO:0008760">
    <property type="term" value="F:UDP-N-acetylglucosamine 1-carboxyvinyltransferase activity"/>
    <property type="evidence" value="ECO:0007669"/>
    <property type="project" value="UniProtKB-UniRule"/>
</dbReference>
<comment type="pathway">
    <text evidence="2 12">Cell wall biogenesis; peptidoglycan biosynthesis.</text>
</comment>
<dbReference type="NCBIfam" id="TIGR01072">
    <property type="entry name" value="murA"/>
    <property type="match status" value="1"/>
</dbReference>
<evidence type="ECO:0000256" key="7">
    <source>
        <dbReference type="ARBA" id="ARBA00022984"/>
    </source>
</evidence>
<feature type="binding site" evidence="12">
    <location>
        <begin position="26"/>
        <end position="27"/>
    </location>
    <ligand>
        <name>phosphoenolpyruvate</name>
        <dbReference type="ChEBI" id="CHEBI:58702"/>
    </ligand>
</feature>
<dbReference type="NCBIfam" id="NF006873">
    <property type="entry name" value="PRK09369.1"/>
    <property type="match status" value="1"/>
</dbReference>
<comment type="caution">
    <text evidence="14">The sequence shown here is derived from an EMBL/GenBank/DDBJ whole genome shotgun (WGS) entry which is preliminary data.</text>
</comment>
<dbReference type="InterPro" id="IPR013792">
    <property type="entry name" value="RNA3'P_cycl/enolpyr_Trfase_a/b"/>
</dbReference>
<protein>
    <recommendedName>
        <fullName evidence="12">UDP-N-acetylglucosamine 1-carboxyvinyltransferase</fullName>
        <ecNumber evidence="12">2.5.1.7</ecNumber>
    </recommendedName>
    <alternativeName>
        <fullName evidence="12">Enoylpyruvate transferase</fullName>
    </alternativeName>
    <alternativeName>
        <fullName evidence="12">UDP-N-acetylglucosamine enolpyruvyl transferase</fullName>
        <shortName evidence="12">EPT</shortName>
    </alternativeName>
</protein>
<evidence type="ECO:0000256" key="4">
    <source>
        <dbReference type="ARBA" id="ARBA00022618"/>
    </source>
</evidence>
<evidence type="ECO:0000256" key="9">
    <source>
        <dbReference type="ARBA" id="ARBA00023316"/>
    </source>
</evidence>
<dbReference type="InterPro" id="IPR050068">
    <property type="entry name" value="MurA_subfamily"/>
</dbReference>
<dbReference type="GO" id="GO:0008360">
    <property type="term" value="P:regulation of cell shape"/>
    <property type="evidence" value="ECO:0007669"/>
    <property type="project" value="UniProtKB-KW"/>
</dbReference>
<name>A0A0G1NZL6_9BACT</name>
<keyword evidence="7 12" id="KW-0573">Peptidoglycan synthesis</keyword>
<dbReference type="GO" id="GO:0009252">
    <property type="term" value="P:peptidoglycan biosynthetic process"/>
    <property type="evidence" value="ECO:0007669"/>
    <property type="project" value="UniProtKB-UniRule"/>
</dbReference>
<evidence type="ECO:0000256" key="12">
    <source>
        <dbReference type="HAMAP-Rule" id="MF_00111"/>
    </source>
</evidence>
<comment type="catalytic activity">
    <reaction evidence="11 12">
        <text>phosphoenolpyruvate + UDP-N-acetyl-alpha-D-glucosamine = UDP-N-acetyl-3-O-(1-carboxyvinyl)-alpha-D-glucosamine + phosphate</text>
        <dbReference type="Rhea" id="RHEA:18681"/>
        <dbReference type="ChEBI" id="CHEBI:43474"/>
        <dbReference type="ChEBI" id="CHEBI:57705"/>
        <dbReference type="ChEBI" id="CHEBI:58702"/>
        <dbReference type="ChEBI" id="CHEBI:68483"/>
        <dbReference type="EC" id="2.5.1.7"/>
    </reaction>
</comment>
<keyword evidence="4 12" id="KW-0132">Cell division</keyword>
<dbReference type="Pfam" id="PF00275">
    <property type="entry name" value="EPSP_synthase"/>
    <property type="match status" value="1"/>
</dbReference>
<evidence type="ECO:0000256" key="1">
    <source>
        <dbReference type="ARBA" id="ARBA00004496"/>
    </source>
</evidence>
<comment type="function">
    <text evidence="12">Cell wall formation. Adds enolpyruvyl to UDP-N-acetylglucosamine.</text>
</comment>
<feature type="active site" description="Proton donor" evidence="12">
    <location>
        <position position="121"/>
    </location>
</feature>
<dbReference type="UniPathway" id="UPA00219"/>
<dbReference type="InterPro" id="IPR036968">
    <property type="entry name" value="Enolpyruvate_Tfrase_sf"/>
</dbReference>
<dbReference type="EC" id="2.5.1.7" evidence="12"/>
<evidence type="ECO:0000256" key="5">
    <source>
        <dbReference type="ARBA" id="ARBA00022679"/>
    </source>
</evidence>
<dbReference type="GO" id="GO:0005737">
    <property type="term" value="C:cytoplasm"/>
    <property type="evidence" value="ECO:0007669"/>
    <property type="project" value="UniProtKB-SubCell"/>
</dbReference>
<evidence type="ECO:0000313" key="14">
    <source>
        <dbReference type="EMBL" id="KKU25936.1"/>
    </source>
</evidence>
<dbReference type="InterPro" id="IPR005750">
    <property type="entry name" value="UDP_GlcNAc_COvinyl_MurA"/>
</dbReference>
<evidence type="ECO:0000256" key="8">
    <source>
        <dbReference type="ARBA" id="ARBA00023306"/>
    </source>
</evidence>
<dbReference type="GO" id="GO:0051301">
    <property type="term" value="P:cell division"/>
    <property type="evidence" value="ECO:0007669"/>
    <property type="project" value="UniProtKB-KW"/>
</dbReference>
<comment type="similarity">
    <text evidence="10 12">Belongs to the EPSP synthase family. MurA subfamily.</text>
</comment>
<comment type="caution">
    <text evidence="12">Lacks conserved residue(s) required for the propagation of feature annotation.</text>
</comment>
<keyword evidence="6 12" id="KW-0133">Cell shape</keyword>
<keyword evidence="8 12" id="KW-0131">Cell cycle</keyword>
<feature type="binding site" evidence="12">
    <location>
        <position position="340"/>
    </location>
    <ligand>
        <name>UDP-N-acetyl-alpha-D-glucosamine</name>
        <dbReference type="ChEBI" id="CHEBI:57705"/>
    </ligand>
</feature>
<dbReference type="Proteomes" id="UP000034175">
    <property type="component" value="Unassembled WGS sequence"/>
</dbReference>
<dbReference type="PANTHER" id="PTHR43783">
    <property type="entry name" value="UDP-N-ACETYLGLUCOSAMINE 1-CARBOXYVINYLTRANSFERASE"/>
    <property type="match status" value="1"/>
</dbReference>
<dbReference type="EMBL" id="LCMA01000015">
    <property type="protein sequence ID" value="KKU25936.1"/>
    <property type="molecule type" value="Genomic_DNA"/>
</dbReference>
<evidence type="ECO:0000313" key="15">
    <source>
        <dbReference type="Proteomes" id="UP000034175"/>
    </source>
</evidence>
<dbReference type="AlphaFoldDB" id="A0A0G1NZL6"/>
<sequence>MKDLFLIKGQNGKKALCGTLSVHGAKNAALPAFASAILFKDKVRFENVPYIDDIRSMQELIENLGGETEREAAAGWEINAAKLGKTELDHALAKHMRASIILTGPILGRYGEVSFPHPGGCVLGERPLDMFIDAFKKMGATLKQDADVYRLSTNGKKLRGAEIFLHVSSHTATETIMMAAILAEGKTVIKNAAMEPEIASLADFLISCGAKISGAGTPTIEITGNGLLSCGKKTYRTIPDRIEAGSFLILAALAGENLSITDCEPAHIESLIDSLTHAGVPLKISKDSIMVTTSTGAKNSEFKAVNVKTHEYPGFPTDLQAPMTVFLTQVTGESNVFETIFDGRLNYADDLIKMGAKLSVWSKHTMTVKGPTVLKGRELDGPDIRAGLAYILAAIVAKGRSVINNVHYIDRGYERIEERLKAVGVDIERVSN</sequence>
<evidence type="ECO:0000256" key="2">
    <source>
        <dbReference type="ARBA" id="ARBA00004752"/>
    </source>
</evidence>
<feature type="binding site" evidence="12">
    <location>
        <position position="318"/>
    </location>
    <ligand>
        <name>UDP-N-acetyl-alpha-D-glucosamine</name>
        <dbReference type="ChEBI" id="CHEBI:57705"/>
    </ligand>
</feature>
<evidence type="ECO:0000256" key="10">
    <source>
        <dbReference type="ARBA" id="ARBA00038367"/>
    </source>
</evidence>
<evidence type="ECO:0000256" key="3">
    <source>
        <dbReference type="ARBA" id="ARBA00022490"/>
    </source>
</evidence>
<feature type="binding site" evidence="12">
    <location>
        <position position="97"/>
    </location>
    <ligand>
        <name>UDP-N-acetyl-alpha-D-glucosamine</name>
        <dbReference type="ChEBI" id="CHEBI:57705"/>
    </ligand>
</feature>
<evidence type="ECO:0000259" key="13">
    <source>
        <dbReference type="Pfam" id="PF00275"/>
    </source>
</evidence>
<keyword evidence="5 12" id="KW-0808">Transferase</keyword>
<dbReference type="InterPro" id="IPR001986">
    <property type="entry name" value="Enolpyruvate_Tfrase_dom"/>
</dbReference>
<keyword evidence="9 12" id="KW-0961">Cell wall biogenesis/degradation</keyword>
<dbReference type="Gene3D" id="3.65.10.10">
    <property type="entry name" value="Enolpyruvate transferase domain"/>
    <property type="match status" value="2"/>
</dbReference>
<dbReference type="GO" id="GO:0019277">
    <property type="term" value="P:UDP-N-acetylgalactosamine biosynthetic process"/>
    <property type="evidence" value="ECO:0007669"/>
    <property type="project" value="InterPro"/>
</dbReference>
<dbReference type="PANTHER" id="PTHR43783:SF1">
    <property type="entry name" value="UDP-N-ACETYLGLUCOSAMINE 1-CARBOXYVINYLTRANSFERASE"/>
    <property type="match status" value="1"/>
</dbReference>
<gene>
    <name evidence="12" type="primary">murA</name>
    <name evidence="14" type="ORF">UX39_C0015G0004</name>
</gene>
<evidence type="ECO:0000256" key="6">
    <source>
        <dbReference type="ARBA" id="ARBA00022960"/>
    </source>
</evidence>
<feature type="domain" description="Enolpyruvate transferase" evidence="13">
    <location>
        <begin position="12"/>
        <end position="420"/>
    </location>
</feature>
<reference evidence="14 15" key="1">
    <citation type="journal article" date="2015" name="Nature">
        <title>rRNA introns, odd ribosomes, and small enigmatic genomes across a large radiation of phyla.</title>
        <authorList>
            <person name="Brown C.T."/>
            <person name="Hug L.A."/>
            <person name="Thomas B.C."/>
            <person name="Sharon I."/>
            <person name="Castelle C.J."/>
            <person name="Singh A."/>
            <person name="Wilkins M.J."/>
            <person name="Williams K.H."/>
            <person name="Banfield J.F."/>
        </authorList>
    </citation>
    <scope>NUCLEOTIDE SEQUENCE [LARGE SCALE GENOMIC DNA]</scope>
</reference>
<dbReference type="PATRIC" id="fig|1619042.3.peg.480"/>
<dbReference type="GO" id="GO:0071555">
    <property type="term" value="P:cell wall organization"/>
    <property type="evidence" value="ECO:0007669"/>
    <property type="project" value="UniProtKB-KW"/>
</dbReference>
<dbReference type="CDD" id="cd01555">
    <property type="entry name" value="UdpNAET"/>
    <property type="match status" value="1"/>
</dbReference>
<comment type="subcellular location">
    <subcellularLocation>
        <location evidence="1 12">Cytoplasm</location>
    </subcellularLocation>
</comment>
<dbReference type="SUPFAM" id="SSF55205">
    <property type="entry name" value="EPT/RTPC-like"/>
    <property type="match status" value="1"/>
</dbReference>
<keyword evidence="12" id="KW-0670">Pyruvate</keyword>
<feature type="modified residue" description="2-(S-cysteinyl)pyruvic acid O-phosphothioketal" evidence="12">
    <location>
        <position position="121"/>
    </location>
</feature>
<keyword evidence="3 12" id="KW-0963">Cytoplasm</keyword>
<evidence type="ECO:0000256" key="11">
    <source>
        <dbReference type="ARBA" id="ARBA00047527"/>
    </source>
</evidence>
<proteinExistence type="inferred from homology"/>
<dbReference type="HAMAP" id="MF_00111">
    <property type="entry name" value="MurA"/>
    <property type="match status" value="1"/>
</dbReference>
<accession>A0A0G1NZL6</accession>